<dbReference type="InterPro" id="IPR043504">
    <property type="entry name" value="Peptidase_S1_PA_chymotrypsin"/>
</dbReference>
<organism evidence="2 4">
    <name type="scientific">Corynebacterium imitans</name>
    <dbReference type="NCBI Taxonomy" id="156978"/>
    <lineage>
        <taxon>Bacteria</taxon>
        <taxon>Bacillati</taxon>
        <taxon>Actinomycetota</taxon>
        <taxon>Actinomycetes</taxon>
        <taxon>Mycobacteriales</taxon>
        <taxon>Corynebacteriaceae</taxon>
        <taxon>Corynebacterium</taxon>
    </lineage>
</organism>
<reference evidence="3 5" key="2">
    <citation type="submission" date="2017-06" db="EMBL/GenBank/DDBJ databases">
        <authorList>
            <consortium name="Pathogen Informatics"/>
        </authorList>
    </citation>
    <scope>NUCLEOTIDE SEQUENCE [LARGE SCALE GENOMIC DNA]</scope>
    <source>
        <strain evidence="3 5">NCTC13015</strain>
    </source>
</reference>
<dbReference type="RefSeq" id="WP_038593395.1">
    <property type="nucleotide sequence ID" value="NZ_CP009211.1"/>
</dbReference>
<dbReference type="Proteomes" id="UP000215374">
    <property type="component" value="Chromosome 1"/>
</dbReference>
<dbReference type="HOGENOM" id="CLU_1123081_0_0_11"/>
<dbReference type="eggNOG" id="ENOG5031IXB">
    <property type="taxonomic scope" value="Bacteria"/>
</dbReference>
<feature type="chain" id="PRO_5001715416" evidence="1">
    <location>
        <begin position="26"/>
        <end position="247"/>
    </location>
</feature>
<dbReference type="Gene3D" id="2.40.10.10">
    <property type="entry name" value="Trypsin-like serine proteases"/>
    <property type="match status" value="2"/>
</dbReference>
<dbReference type="AlphaFoldDB" id="A0A076NJ64"/>
<keyword evidence="4" id="KW-1185">Reference proteome</keyword>
<evidence type="ECO:0000313" key="2">
    <source>
        <dbReference type="EMBL" id="AIJ34504.1"/>
    </source>
</evidence>
<dbReference type="EMBL" id="LT906467">
    <property type="protein sequence ID" value="SNV52174.1"/>
    <property type="molecule type" value="Genomic_DNA"/>
</dbReference>
<reference evidence="2 4" key="1">
    <citation type="submission" date="2014-08" db="EMBL/GenBank/DDBJ databases">
        <title>Complete genome sequence of Corynebacterium imitans DSM 44264, isolated from a five-month-old boy with suspected pharyngeal diphtheria.</title>
        <authorList>
            <person name="Mollmann S."/>
            <person name="Albersmeier A."/>
            <person name="Ruckert C."/>
            <person name="Tauch A."/>
        </authorList>
    </citation>
    <scope>NUCLEOTIDE SEQUENCE [LARGE SCALE GENOMIC DNA]</scope>
    <source>
        <strain evidence="2 4">DSM 44264</strain>
    </source>
</reference>
<dbReference type="OrthoDB" id="4425803at2"/>
<evidence type="ECO:0000313" key="5">
    <source>
        <dbReference type="Proteomes" id="UP000215374"/>
    </source>
</evidence>
<evidence type="ECO:0000256" key="1">
    <source>
        <dbReference type="SAM" id="SignalP"/>
    </source>
</evidence>
<proteinExistence type="predicted"/>
<sequence length="247" mass="25278">MKKKIASIAAAAMMFVGAAATPAEALTLPPGATTGSSTISGAFGANAPRGTTVNQGDQIRTPVLANLTCTLGYVDRRAGVAYTAGHCGFAGAAVANTRGQIIGYFEASHMLASVYTIPVAYAAEFMPSLRPQVSAGPTADIARIRFVPGVVAGANTFSGDRIVPLKEVRRGDKLCAVGSQSRRVSCGSVDRVNGDATFAFHRGLIPGDSGGPSWIPGKGFVGVTSGTYANMAGMEGAREVFVHPRAV</sequence>
<dbReference type="Proteomes" id="UP000028780">
    <property type="component" value="Chromosome"/>
</dbReference>
<dbReference type="KEGG" id="cii:CIMIT_12000"/>
<dbReference type="EMBL" id="CP009211">
    <property type="protein sequence ID" value="AIJ34504.1"/>
    <property type="molecule type" value="Genomic_DNA"/>
</dbReference>
<name>A0A076NJ64_9CORY</name>
<gene>
    <name evidence="2" type="ORF">CIMIT_12000</name>
    <name evidence="3" type="ORF">SAMEA4535761_00033</name>
</gene>
<dbReference type="InterPro" id="IPR009003">
    <property type="entry name" value="Peptidase_S1_PA"/>
</dbReference>
<evidence type="ECO:0000313" key="4">
    <source>
        <dbReference type="Proteomes" id="UP000028780"/>
    </source>
</evidence>
<accession>A0A076NJ64</accession>
<feature type="signal peptide" evidence="1">
    <location>
        <begin position="1"/>
        <end position="25"/>
    </location>
</feature>
<protein>
    <submittedName>
        <fullName evidence="3">Putative secreted protein</fullName>
    </submittedName>
</protein>
<keyword evidence="1" id="KW-0732">Signal</keyword>
<evidence type="ECO:0000313" key="3">
    <source>
        <dbReference type="EMBL" id="SNV52174.1"/>
    </source>
</evidence>
<dbReference type="SUPFAM" id="SSF50494">
    <property type="entry name" value="Trypsin-like serine proteases"/>
    <property type="match status" value="1"/>
</dbReference>